<name>A0A2P2MVL5_RHIMU</name>
<evidence type="ECO:0000313" key="2">
    <source>
        <dbReference type="EMBL" id="MBX34222.1"/>
    </source>
</evidence>
<accession>A0A2P2MVL5</accession>
<sequence>MPMEAGESWAGLKSAQSPTQTLRPPLRKKSGYDDEEGEKEKLIAAATVVEEFGWTDNMCRR</sequence>
<feature type="region of interest" description="Disordered" evidence="1">
    <location>
        <begin position="1"/>
        <end position="39"/>
    </location>
</feature>
<proteinExistence type="predicted"/>
<organism evidence="2">
    <name type="scientific">Rhizophora mucronata</name>
    <name type="common">Asiatic mangrove</name>
    <dbReference type="NCBI Taxonomy" id="61149"/>
    <lineage>
        <taxon>Eukaryota</taxon>
        <taxon>Viridiplantae</taxon>
        <taxon>Streptophyta</taxon>
        <taxon>Embryophyta</taxon>
        <taxon>Tracheophyta</taxon>
        <taxon>Spermatophyta</taxon>
        <taxon>Magnoliopsida</taxon>
        <taxon>eudicotyledons</taxon>
        <taxon>Gunneridae</taxon>
        <taxon>Pentapetalae</taxon>
        <taxon>rosids</taxon>
        <taxon>fabids</taxon>
        <taxon>Malpighiales</taxon>
        <taxon>Rhizophoraceae</taxon>
        <taxon>Rhizophora</taxon>
    </lineage>
</organism>
<protein>
    <submittedName>
        <fullName evidence="2">Uncharacterized protein LOC103936436</fullName>
    </submittedName>
</protein>
<reference evidence="2" key="1">
    <citation type="submission" date="2018-02" db="EMBL/GenBank/DDBJ databases">
        <title>Rhizophora mucronata_Transcriptome.</title>
        <authorList>
            <person name="Meera S.P."/>
            <person name="Sreeshan A."/>
            <person name="Augustine A."/>
        </authorList>
    </citation>
    <scope>NUCLEOTIDE SEQUENCE</scope>
    <source>
        <tissue evidence="2">Leaf</tissue>
    </source>
</reference>
<evidence type="ECO:0000256" key="1">
    <source>
        <dbReference type="SAM" id="MobiDB-lite"/>
    </source>
</evidence>
<dbReference type="EMBL" id="GGEC01053738">
    <property type="protein sequence ID" value="MBX34222.1"/>
    <property type="molecule type" value="Transcribed_RNA"/>
</dbReference>
<dbReference type="AlphaFoldDB" id="A0A2P2MVL5"/>